<comment type="caution">
    <text evidence="1">The sequence shown here is derived from an EMBL/GenBank/DDBJ whole genome shotgun (WGS) entry which is preliminary data.</text>
</comment>
<evidence type="ECO:0000313" key="2">
    <source>
        <dbReference type="Proteomes" id="UP001239167"/>
    </source>
</evidence>
<protein>
    <submittedName>
        <fullName evidence="1">Uncharacterized protein</fullName>
    </submittedName>
</protein>
<reference evidence="1 2" key="1">
    <citation type="submission" date="2023-07" db="EMBL/GenBank/DDBJ databases">
        <title>Genomic Encyclopedia of Type Strains, Phase IV (KMG-IV): sequencing the most valuable type-strain genomes for metagenomic binning, comparative biology and taxonomic classification.</title>
        <authorList>
            <person name="Goeker M."/>
        </authorList>
    </citation>
    <scope>NUCLEOTIDE SEQUENCE [LARGE SCALE GENOMIC DNA]</scope>
    <source>
        <strain evidence="1 2">DSM 16980</strain>
    </source>
</reference>
<accession>A0ABT9YAG2</accession>
<gene>
    <name evidence="1" type="ORF">J2S01_002564</name>
</gene>
<proteinExistence type="predicted"/>
<dbReference type="Proteomes" id="UP001239167">
    <property type="component" value="Unassembled WGS sequence"/>
</dbReference>
<organism evidence="1 2">
    <name type="scientific">Pectinatus haikarae</name>
    <dbReference type="NCBI Taxonomy" id="349096"/>
    <lineage>
        <taxon>Bacteria</taxon>
        <taxon>Bacillati</taxon>
        <taxon>Bacillota</taxon>
        <taxon>Negativicutes</taxon>
        <taxon>Selenomonadales</taxon>
        <taxon>Selenomonadaceae</taxon>
        <taxon>Pectinatus</taxon>
    </lineage>
</organism>
<keyword evidence="2" id="KW-1185">Reference proteome</keyword>
<name>A0ABT9YAG2_9FIRM</name>
<sequence length="76" mass="9028">MGQGFTFRKVDVRIICIRARIIKKDEEKDQNKQQGNAVPVVEMVYEHNNSLRMVFLIVYKKRMSVRETRLICTKNI</sequence>
<evidence type="ECO:0000313" key="1">
    <source>
        <dbReference type="EMBL" id="MDQ0204830.1"/>
    </source>
</evidence>
<dbReference type="EMBL" id="JAUSUE010000022">
    <property type="protein sequence ID" value="MDQ0204830.1"/>
    <property type="molecule type" value="Genomic_DNA"/>
</dbReference>